<proteinExistence type="predicted"/>
<gene>
    <name evidence="10" type="ORF">EI293_12800</name>
</gene>
<feature type="transmembrane region" description="Helical" evidence="9">
    <location>
        <begin position="198"/>
        <end position="216"/>
    </location>
</feature>
<dbReference type="AlphaFoldDB" id="A0A3R9MHX6"/>
<evidence type="ECO:0000313" key="10">
    <source>
        <dbReference type="EMBL" id="RSK42673.1"/>
    </source>
</evidence>
<feature type="transmembrane region" description="Helical" evidence="9">
    <location>
        <begin position="411"/>
        <end position="430"/>
    </location>
</feature>
<evidence type="ECO:0000256" key="9">
    <source>
        <dbReference type="SAM" id="Phobius"/>
    </source>
</evidence>
<accession>A0A3R9MHX6</accession>
<dbReference type="GO" id="GO:0005886">
    <property type="term" value="C:plasma membrane"/>
    <property type="evidence" value="ECO:0007669"/>
    <property type="project" value="UniProtKB-SubCell"/>
</dbReference>
<keyword evidence="2" id="KW-1003">Cell membrane</keyword>
<feature type="compositionally biased region" description="Polar residues" evidence="8">
    <location>
        <begin position="499"/>
        <end position="514"/>
    </location>
</feature>
<dbReference type="EMBL" id="RWIU01000004">
    <property type="protein sequence ID" value="RSK42673.1"/>
    <property type="molecule type" value="Genomic_DNA"/>
</dbReference>
<evidence type="ECO:0000256" key="3">
    <source>
        <dbReference type="ARBA" id="ARBA00022676"/>
    </source>
</evidence>
<feature type="transmembrane region" description="Helical" evidence="9">
    <location>
        <begin position="142"/>
        <end position="163"/>
    </location>
</feature>
<dbReference type="PANTHER" id="PTHR33908">
    <property type="entry name" value="MANNOSYLTRANSFERASE YKCB-RELATED"/>
    <property type="match status" value="1"/>
</dbReference>
<feature type="region of interest" description="Disordered" evidence="8">
    <location>
        <begin position="493"/>
        <end position="514"/>
    </location>
</feature>
<comment type="caution">
    <text evidence="10">The sequence shown here is derived from an EMBL/GenBank/DDBJ whole genome shotgun (WGS) entry which is preliminary data.</text>
</comment>
<keyword evidence="5 9" id="KW-0812">Transmembrane</keyword>
<keyword evidence="4" id="KW-0808">Transferase</keyword>
<feature type="transmembrane region" description="Helical" evidence="9">
    <location>
        <begin position="111"/>
        <end position="130"/>
    </location>
</feature>
<feature type="transmembrane region" description="Helical" evidence="9">
    <location>
        <begin position="386"/>
        <end position="405"/>
    </location>
</feature>
<dbReference type="GO" id="GO:0009103">
    <property type="term" value="P:lipopolysaccharide biosynthetic process"/>
    <property type="evidence" value="ECO:0007669"/>
    <property type="project" value="UniProtKB-ARBA"/>
</dbReference>
<dbReference type="PANTHER" id="PTHR33908:SF11">
    <property type="entry name" value="MEMBRANE PROTEIN"/>
    <property type="match status" value="1"/>
</dbReference>
<reference evidence="10 11" key="1">
    <citation type="submission" date="2018-12" db="EMBL/GenBank/DDBJ databases">
        <authorList>
            <person name="Feng G."/>
            <person name="Zhu H."/>
        </authorList>
    </citation>
    <scope>NUCLEOTIDE SEQUENCE [LARGE SCALE GENOMIC DNA]</scope>
    <source>
        <strain evidence="10 11">LMG 26000</strain>
    </source>
</reference>
<organism evidence="10 11">
    <name type="scientific">Hymenobacter perfusus</name>
    <dbReference type="NCBI Taxonomy" id="1236770"/>
    <lineage>
        <taxon>Bacteria</taxon>
        <taxon>Pseudomonadati</taxon>
        <taxon>Bacteroidota</taxon>
        <taxon>Cytophagia</taxon>
        <taxon>Cytophagales</taxon>
        <taxon>Hymenobacteraceae</taxon>
        <taxon>Hymenobacter</taxon>
    </lineage>
</organism>
<feature type="transmembrane region" description="Helical" evidence="9">
    <location>
        <begin position="21"/>
        <end position="41"/>
    </location>
</feature>
<dbReference type="RefSeq" id="WP_125438371.1">
    <property type="nucleotide sequence ID" value="NZ_RWIU01000004.1"/>
</dbReference>
<keyword evidence="11" id="KW-1185">Reference proteome</keyword>
<evidence type="ECO:0000256" key="6">
    <source>
        <dbReference type="ARBA" id="ARBA00022989"/>
    </source>
</evidence>
<sequence>MLSTQIPLTSSSRSTGLATRPLYSLVTLLLLLGLMVQARLLAPYWDTRNVQAILTWDAMGYYLYLPAKFIYHDLRYLRFIPDIMREYGPSGSFYQAFPAPGLTDGTMVMKYPIGVALLEFPFFWLGHWAAALLGYPQDGFSAPYQVAIAFGGIAYGFLGLAVLRQVLRSFFSDAVTALTLVLVVLGTNYFQYAVFDAAMSHTYGFTLYAILLWYTVQWHRQPTRWRAAGIGLATGLLVLTRPSEAVAVLLPVLWGIDSKAGLISKLQVVRHRWPDVLVLLCCGVVAVLPQLLYWKWATGSFIVYSYQEQGFSFLHPHLREVLISFKKGWLVYTPLMLLVPLGLAVLFRQNRQIAVPVLAYGLATLWVVAAWDIWWYGGSFGQRALVSAYAALSLPLAALLAWCWTAGWRRLLGLGILLPVLVGLIDLNLFQHWQYMYGIIHTEDMTRPYYQAVFSKARVTQDDFSLLDVPTRIGQVTTHFSRRSVGELNFEGQPATEETGITNERGSSSGQSARLGNGHQYTPALVLKAADTGLRPGQWVRVSAQVYSDWGAWNDQLVLAIGADDKSARYYHVRLHNNGCVNKVWNDIWFDIPLPAEMQPTDVLKVFGVCNNGSPALLDNLRLELLTPQTMVAASR</sequence>
<evidence type="ECO:0000256" key="4">
    <source>
        <dbReference type="ARBA" id="ARBA00022679"/>
    </source>
</evidence>
<evidence type="ECO:0000256" key="1">
    <source>
        <dbReference type="ARBA" id="ARBA00004651"/>
    </source>
</evidence>
<feature type="transmembrane region" description="Helical" evidence="9">
    <location>
        <begin position="276"/>
        <end position="294"/>
    </location>
</feature>
<dbReference type="OrthoDB" id="136762at2"/>
<name>A0A3R9MHX6_9BACT</name>
<evidence type="ECO:0000256" key="8">
    <source>
        <dbReference type="SAM" id="MobiDB-lite"/>
    </source>
</evidence>
<dbReference type="Proteomes" id="UP000270291">
    <property type="component" value="Unassembled WGS sequence"/>
</dbReference>
<protein>
    <recommendedName>
        <fullName evidence="12">Glycosyltransferase RgtA/B/C/D-like domain-containing protein</fullName>
    </recommendedName>
</protein>
<evidence type="ECO:0000256" key="2">
    <source>
        <dbReference type="ARBA" id="ARBA00022475"/>
    </source>
</evidence>
<keyword evidence="6 9" id="KW-1133">Transmembrane helix</keyword>
<feature type="transmembrane region" description="Helical" evidence="9">
    <location>
        <begin position="170"/>
        <end position="192"/>
    </location>
</feature>
<feature type="transmembrane region" description="Helical" evidence="9">
    <location>
        <begin position="53"/>
        <end position="71"/>
    </location>
</feature>
<feature type="transmembrane region" description="Helical" evidence="9">
    <location>
        <begin position="353"/>
        <end position="374"/>
    </location>
</feature>
<evidence type="ECO:0000313" key="11">
    <source>
        <dbReference type="Proteomes" id="UP000270291"/>
    </source>
</evidence>
<keyword evidence="3" id="KW-0328">Glycosyltransferase</keyword>
<keyword evidence="7 9" id="KW-0472">Membrane</keyword>
<feature type="transmembrane region" description="Helical" evidence="9">
    <location>
        <begin position="329"/>
        <end position="347"/>
    </location>
</feature>
<dbReference type="InterPro" id="IPR050297">
    <property type="entry name" value="LipidA_mod_glycosyltrf_83"/>
</dbReference>
<comment type="subcellular location">
    <subcellularLocation>
        <location evidence="1">Cell membrane</location>
        <topology evidence="1">Multi-pass membrane protein</topology>
    </subcellularLocation>
</comment>
<dbReference type="GO" id="GO:0016763">
    <property type="term" value="F:pentosyltransferase activity"/>
    <property type="evidence" value="ECO:0007669"/>
    <property type="project" value="TreeGrafter"/>
</dbReference>
<evidence type="ECO:0008006" key="12">
    <source>
        <dbReference type="Google" id="ProtNLM"/>
    </source>
</evidence>
<evidence type="ECO:0000256" key="5">
    <source>
        <dbReference type="ARBA" id="ARBA00022692"/>
    </source>
</evidence>
<evidence type="ECO:0000256" key="7">
    <source>
        <dbReference type="ARBA" id="ARBA00023136"/>
    </source>
</evidence>